<organism evidence="2 3">
    <name type="scientific">Methylorubrum suomiense</name>
    <dbReference type="NCBI Taxonomy" id="144191"/>
    <lineage>
        <taxon>Bacteria</taxon>
        <taxon>Pseudomonadati</taxon>
        <taxon>Pseudomonadota</taxon>
        <taxon>Alphaproteobacteria</taxon>
        <taxon>Hyphomicrobiales</taxon>
        <taxon>Methylobacteriaceae</taxon>
        <taxon>Methylorubrum</taxon>
    </lineage>
</organism>
<dbReference type="Proteomes" id="UP001055093">
    <property type="component" value="Unassembled WGS sequence"/>
</dbReference>
<evidence type="ECO:0000313" key="3">
    <source>
        <dbReference type="Proteomes" id="UP001055093"/>
    </source>
</evidence>
<dbReference type="EMBL" id="BPRE01000028">
    <property type="protein sequence ID" value="GJE78566.1"/>
    <property type="molecule type" value="Genomic_DNA"/>
</dbReference>
<evidence type="ECO:0000256" key="1">
    <source>
        <dbReference type="SAM" id="Coils"/>
    </source>
</evidence>
<feature type="coiled-coil region" evidence="1">
    <location>
        <begin position="48"/>
        <end position="75"/>
    </location>
</feature>
<sequence length="87" mass="9784">MQAASMTVFPPYADDPRRQVEKNIVRGEVRITEQCILILLLRAQGRDTTETEDVLDALQAEMIELRAQLAAITEAESRPHPRAPATR</sequence>
<gene>
    <name evidence="2" type="ORF">BGCPKDLD_5183</name>
</gene>
<keyword evidence="3" id="KW-1185">Reference proteome</keyword>
<proteinExistence type="predicted"/>
<name>A0ABQ4V1U7_9HYPH</name>
<comment type="caution">
    <text evidence="2">The sequence shown here is derived from an EMBL/GenBank/DDBJ whole genome shotgun (WGS) entry which is preliminary data.</text>
</comment>
<reference evidence="2" key="1">
    <citation type="journal article" date="2021" name="Front. Microbiol.">
        <title>Comprehensive Comparative Genomics and Phenotyping of Methylobacterium Species.</title>
        <authorList>
            <person name="Alessa O."/>
            <person name="Ogura Y."/>
            <person name="Fujitani Y."/>
            <person name="Takami H."/>
            <person name="Hayashi T."/>
            <person name="Sahin N."/>
            <person name="Tani A."/>
        </authorList>
    </citation>
    <scope>NUCLEOTIDE SEQUENCE</scope>
    <source>
        <strain evidence="2">DSM 14458</strain>
    </source>
</reference>
<protein>
    <submittedName>
        <fullName evidence="2">Uncharacterized protein</fullName>
    </submittedName>
</protein>
<reference evidence="2" key="2">
    <citation type="submission" date="2021-08" db="EMBL/GenBank/DDBJ databases">
        <authorList>
            <person name="Tani A."/>
            <person name="Ola A."/>
            <person name="Ogura Y."/>
            <person name="Katsura K."/>
            <person name="Hayashi T."/>
        </authorList>
    </citation>
    <scope>NUCLEOTIDE SEQUENCE</scope>
    <source>
        <strain evidence="2">DSM 14458</strain>
    </source>
</reference>
<keyword evidence="1" id="KW-0175">Coiled coil</keyword>
<accession>A0ABQ4V1U7</accession>
<evidence type="ECO:0000313" key="2">
    <source>
        <dbReference type="EMBL" id="GJE78566.1"/>
    </source>
</evidence>